<proteinExistence type="predicted"/>
<dbReference type="EMBL" id="FUWY01000005">
    <property type="protein sequence ID" value="SJZ86728.1"/>
    <property type="molecule type" value="Genomic_DNA"/>
</dbReference>
<keyword evidence="1 2" id="KW-0238">DNA-binding</keyword>
<evidence type="ECO:0000313" key="4">
    <source>
        <dbReference type="EMBL" id="SJZ86728.1"/>
    </source>
</evidence>
<protein>
    <submittedName>
        <fullName evidence="4">Transcriptional regulator, TetR family</fullName>
    </submittedName>
</protein>
<gene>
    <name evidence="4" type="ORF">SAMN02745191_1891</name>
</gene>
<evidence type="ECO:0000256" key="1">
    <source>
        <dbReference type="ARBA" id="ARBA00023125"/>
    </source>
</evidence>
<name>A0A1T4P744_9FIRM</name>
<dbReference type="PROSITE" id="PS50977">
    <property type="entry name" value="HTH_TETR_2"/>
    <property type="match status" value="1"/>
</dbReference>
<dbReference type="STRING" id="118967.SAMN02745191_1891"/>
<reference evidence="5" key="1">
    <citation type="submission" date="2017-02" db="EMBL/GenBank/DDBJ databases">
        <authorList>
            <person name="Varghese N."/>
            <person name="Submissions S."/>
        </authorList>
    </citation>
    <scope>NUCLEOTIDE SEQUENCE [LARGE SCALE GENOMIC DNA]</scope>
    <source>
        <strain evidence="5">ATCC 25662</strain>
    </source>
</reference>
<keyword evidence="5" id="KW-1185">Reference proteome</keyword>
<dbReference type="GO" id="GO:0003677">
    <property type="term" value="F:DNA binding"/>
    <property type="evidence" value="ECO:0007669"/>
    <property type="project" value="UniProtKB-UniRule"/>
</dbReference>
<dbReference type="Gene3D" id="1.10.357.10">
    <property type="entry name" value="Tetracycline Repressor, domain 2"/>
    <property type="match status" value="1"/>
</dbReference>
<dbReference type="Proteomes" id="UP000243297">
    <property type="component" value="Unassembled WGS sequence"/>
</dbReference>
<feature type="DNA-binding region" description="H-T-H motif" evidence="2">
    <location>
        <begin position="30"/>
        <end position="49"/>
    </location>
</feature>
<dbReference type="RefSeq" id="WP_078712296.1">
    <property type="nucleotide sequence ID" value="NZ_FUWY01000005.1"/>
</dbReference>
<dbReference type="InterPro" id="IPR001647">
    <property type="entry name" value="HTH_TetR"/>
</dbReference>
<accession>A0A1T4P744</accession>
<sequence length="197" mass="22524">MAQVLKEEVRNSILKSADAEIMANGIQGIQMRRIAEGANMTVGNLYRYFEDKEALINAIVEPALYDLDELLKRISNSQISLLKETSDLDMDKIYLNLEICAMGLADIFNRHQCAMLLISSTNELKAFLIWIKEVLRVGLRFKESDMSEEDLDFLCSLISISVVKGMQECFRIALESPEKAKNLDRVILKYLQIVLWK</sequence>
<evidence type="ECO:0000256" key="2">
    <source>
        <dbReference type="PROSITE-ProRule" id="PRU00335"/>
    </source>
</evidence>
<evidence type="ECO:0000259" key="3">
    <source>
        <dbReference type="PROSITE" id="PS50977"/>
    </source>
</evidence>
<dbReference type="OrthoDB" id="6430772at2"/>
<dbReference type="Pfam" id="PF00440">
    <property type="entry name" value="TetR_N"/>
    <property type="match status" value="1"/>
</dbReference>
<evidence type="ECO:0000313" key="5">
    <source>
        <dbReference type="Proteomes" id="UP000243297"/>
    </source>
</evidence>
<feature type="domain" description="HTH tetR-type" evidence="3">
    <location>
        <begin position="7"/>
        <end position="67"/>
    </location>
</feature>
<dbReference type="SUPFAM" id="SSF46689">
    <property type="entry name" value="Homeodomain-like"/>
    <property type="match status" value="1"/>
</dbReference>
<organism evidence="4 5">
    <name type="scientific">Anaerorhabdus furcosa</name>
    <dbReference type="NCBI Taxonomy" id="118967"/>
    <lineage>
        <taxon>Bacteria</taxon>
        <taxon>Bacillati</taxon>
        <taxon>Bacillota</taxon>
        <taxon>Erysipelotrichia</taxon>
        <taxon>Erysipelotrichales</taxon>
        <taxon>Erysipelotrichaceae</taxon>
        <taxon>Anaerorhabdus</taxon>
    </lineage>
</organism>
<dbReference type="AlphaFoldDB" id="A0A1T4P744"/>
<dbReference type="InterPro" id="IPR009057">
    <property type="entry name" value="Homeodomain-like_sf"/>
</dbReference>